<evidence type="ECO:0000313" key="3">
    <source>
        <dbReference type="Proteomes" id="UP000059113"/>
    </source>
</evidence>
<accession>A0A168M2H7</accession>
<feature type="chain" id="PRO_5007898867" description="Lipoprotein" evidence="1">
    <location>
        <begin position="21"/>
        <end position="146"/>
    </location>
</feature>
<name>A0A168M2H7_9SPHN</name>
<gene>
    <name evidence="2" type="ORF">CP97_14790</name>
</gene>
<dbReference type="PROSITE" id="PS51257">
    <property type="entry name" value="PROKAR_LIPOPROTEIN"/>
    <property type="match status" value="1"/>
</dbReference>
<organism evidence="2 3">
    <name type="scientific">Aurantiacibacter atlanticus</name>
    <dbReference type="NCBI Taxonomy" id="1648404"/>
    <lineage>
        <taxon>Bacteria</taxon>
        <taxon>Pseudomonadati</taxon>
        <taxon>Pseudomonadota</taxon>
        <taxon>Alphaproteobacteria</taxon>
        <taxon>Sphingomonadales</taxon>
        <taxon>Erythrobacteraceae</taxon>
        <taxon>Aurantiacibacter</taxon>
    </lineage>
</organism>
<dbReference type="OrthoDB" id="7594608at2"/>
<dbReference type="RefSeq" id="WP_048886044.1">
    <property type="nucleotide sequence ID" value="NZ_CP011310.1"/>
</dbReference>
<sequence length="146" mass="14984">MRISGIALAAILLASCDSSAGDENEIRMSDDEGNESIVTSSTAAVVLPDGFSIYPGAAIESTTTMSGADGEGQLIIMTSSASPEDVLAHFREQAETAGYEIDMEMSTGKAHVIAGKRADGEMFTVNASAAEGDTTAMLIIGKEGSN</sequence>
<reference evidence="3" key="2">
    <citation type="submission" date="2015-04" db="EMBL/GenBank/DDBJ databases">
        <title>The complete genome sequence of Erythrobacter sp. s21-N3.</title>
        <authorList>
            <person name="Zhuang L."/>
            <person name="Liu Y."/>
            <person name="Shao Z."/>
        </authorList>
    </citation>
    <scope>NUCLEOTIDE SEQUENCE [LARGE SCALE GENOMIC DNA]</scope>
    <source>
        <strain evidence="3">s21-N3</strain>
    </source>
</reference>
<proteinExistence type="predicted"/>
<dbReference type="Proteomes" id="UP000059113">
    <property type="component" value="Chromosome"/>
</dbReference>
<protein>
    <recommendedName>
        <fullName evidence="4">Lipoprotein</fullName>
    </recommendedName>
</protein>
<keyword evidence="1" id="KW-0732">Signal</keyword>
<dbReference type="STRING" id="1648404.CP97_14790"/>
<dbReference type="EMBL" id="CP011310">
    <property type="protein sequence ID" value="ANC50476.1"/>
    <property type="molecule type" value="Genomic_DNA"/>
</dbReference>
<keyword evidence="3" id="KW-1185">Reference proteome</keyword>
<dbReference type="KEGG" id="ery:CP97_14790"/>
<dbReference type="AlphaFoldDB" id="A0A168M2H7"/>
<evidence type="ECO:0000256" key="1">
    <source>
        <dbReference type="SAM" id="SignalP"/>
    </source>
</evidence>
<evidence type="ECO:0008006" key="4">
    <source>
        <dbReference type="Google" id="ProtNLM"/>
    </source>
</evidence>
<feature type="signal peptide" evidence="1">
    <location>
        <begin position="1"/>
        <end position="20"/>
    </location>
</feature>
<evidence type="ECO:0000313" key="2">
    <source>
        <dbReference type="EMBL" id="ANC50476.1"/>
    </source>
</evidence>
<reference evidence="2 3" key="1">
    <citation type="journal article" date="2015" name="Int. J. Syst. Evol. Microbiol.">
        <title>Erythrobacter atlanticus sp. nov., a bacterium from ocean sediment able to degrade polycyclic aromatic hydrocarbons.</title>
        <authorList>
            <person name="Zhuang L."/>
            <person name="Liu Y."/>
            <person name="Wang L."/>
            <person name="Wang W."/>
            <person name="Shao Z."/>
        </authorList>
    </citation>
    <scope>NUCLEOTIDE SEQUENCE [LARGE SCALE GENOMIC DNA]</scope>
    <source>
        <strain evidence="3">s21-N3</strain>
    </source>
</reference>